<sequence length="165" mass="19314">MTTVYIDKRLNLLITDSRVTSTIPRNLFGFFPLRPKYQYGVVNQKTLYVHDRLFSASGSVSEIDKVLDWLINKVPVIPDRKLSCHCVLLSKDYVIHMILTKGKFIKKLEYLHEDYTFFMGSGGEYMVDAAIHEEHTTLYDKVFSTFMDVHNHDCFTDDNINVYRF</sequence>
<evidence type="ECO:0000313" key="1">
    <source>
        <dbReference type="EMBL" id="AIT14056.1"/>
    </source>
</evidence>
<dbReference type="Proteomes" id="UP000029889">
    <property type="component" value="Segment"/>
</dbReference>
<protein>
    <submittedName>
        <fullName evidence="1">Uncharacterized protein</fullName>
    </submittedName>
</protein>
<dbReference type="KEGG" id="vg:22111206"/>
<accession>A0A097EXC7</accession>
<dbReference type="GeneID" id="22111206"/>
<organism evidence="1 2">
    <name type="scientific">Escherichia phage 121Q</name>
    <dbReference type="NCBI Taxonomy" id="1555202"/>
    <lineage>
        <taxon>Viruses</taxon>
        <taxon>Duplodnaviria</taxon>
        <taxon>Heunggongvirae</taxon>
        <taxon>Uroviricota</taxon>
        <taxon>Caudoviricetes</taxon>
        <taxon>Asteriusvirus</taxon>
        <taxon>Asteriusvirus av121Q</taxon>
    </lineage>
</organism>
<evidence type="ECO:0000313" key="2">
    <source>
        <dbReference type="Proteomes" id="UP000029889"/>
    </source>
</evidence>
<keyword evidence="2" id="KW-1185">Reference proteome</keyword>
<gene>
    <name evidence="1" type="primary">166</name>
    <name evidence="1" type="ORF">PBI_121Q_166</name>
</gene>
<dbReference type="EMBL" id="KM507819">
    <property type="protein sequence ID" value="AIT14056.1"/>
    <property type="molecule type" value="Genomic_DNA"/>
</dbReference>
<dbReference type="OrthoDB" id="34108at10239"/>
<name>A0A097EXC7_9CAUD</name>
<reference evidence="1 2" key="1">
    <citation type="submission" date="2014-09" db="EMBL/GenBank/DDBJ databases">
        <authorList>
            <person name="Lapin J.S."/>
            <person name="Pope W.H."/>
            <person name="Hua J."/>
            <person name="Ford M.E."/>
            <person name="Conway J.F."/>
            <person name="Hatfull G.F."/>
            <person name="Hendrix R.W."/>
        </authorList>
    </citation>
    <scope>NUCLEOTIDE SEQUENCE [LARGE SCALE GENOMIC DNA]</scope>
</reference>
<dbReference type="RefSeq" id="YP_009101753.1">
    <property type="nucleotide sequence ID" value="NC_025447.1"/>
</dbReference>
<proteinExistence type="predicted"/>